<organism evidence="2 3">
    <name type="scientific">bacterium (Candidatus Blackallbacteria) CG17_big_fil_post_rev_8_21_14_2_50_48_46</name>
    <dbReference type="NCBI Taxonomy" id="2014261"/>
    <lineage>
        <taxon>Bacteria</taxon>
        <taxon>Candidatus Blackallbacteria</taxon>
    </lineage>
</organism>
<accession>A0A2M7G7A9</accession>
<evidence type="ECO:0000313" key="2">
    <source>
        <dbReference type="EMBL" id="PIW17963.1"/>
    </source>
</evidence>
<name>A0A2M7G7A9_9BACT</name>
<proteinExistence type="predicted"/>
<sequence length="115" mass="13177">MTTCSPHSEPQSRFDLINQLCAAARSDTSSKWDQQREERISQAQAEMDRIQTNLSRKRRDFSKPNSGEPVRAEARVQERRVRAEAVKSQTTPVIKTGRPGRPRKTLYAWGDSPKH</sequence>
<feature type="region of interest" description="Disordered" evidence="1">
    <location>
        <begin position="26"/>
        <end position="115"/>
    </location>
</feature>
<gene>
    <name evidence="2" type="ORF">COW36_06735</name>
</gene>
<dbReference type="EMBL" id="PFFQ01000017">
    <property type="protein sequence ID" value="PIW17963.1"/>
    <property type="molecule type" value="Genomic_DNA"/>
</dbReference>
<reference evidence="2 3" key="1">
    <citation type="submission" date="2017-09" db="EMBL/GenBank/DDBJ databases">
        <title>Depth-based differentiation of microbial function through sediment-hosted aquifers and enrichment of novel symbionts in the deep terrestrial subsurface.</title>
        <authorList>
            <person name="Probst A.J."/>
            <person name="Ladd B."/>
            <person name="Jarett J.K."/>
            <person name="Geller-Mcgrath D.E."/>
            <person name="Sieber C.M."/>
            <person name="Emerson J.B."/>
            <person name="Anantharaman K."/>
            <person name="Thomas B.C."/>
            <person name="Malmstrom R."/>
            <person name="Stieglmeier M."/>
            <person name="Klingl A."/>
            <person name="Woyke T."/>
            <person name="Ryan C.M."/>
            <person name="Banfield J.F."/>
        </authorList>
    </citation>
    <scope>NUCLEOTIDE SEQUENCE [LARGE SCALE GENOMIC DNA]</scope>
    <source>
        <strain evidence="2">CG17_big_fil_post_rev_8_21_14_2_50_48_46</strain>
    </source>
</reference>
<feature type="compositionally biased region" description="Basic and acidic residues" evidence="1">
    <location>
        <begin position="28"/>
        <end position="40"/>
    </location>
</feature>
<protein>
    <submittedName>
        <fullName evidence="2">Uncharacterized protein</fullName>
    </submittedName>
</protein>
<evidence type="ECO:0000313" key="3">
    <source>
        <dbReference type="Proteomes" id="UP000231019"/>
    </source>
</evidence>
<dbReference type="Proteomes" id="UP000231019">
    <property type="component" value="Unassembled WGS sequence"/>
</dbReference>
<dbReference type="AlphaFoldDB" id="A0A2M7G7A9"/>
<comment type="caution">
    <text evidence="2">The sequence shown here is derived from an EMBL/GenBank/DDBJ whole genome shotgun (WGS) entry which is preliminary data.</text>
</comment>
<feature type="compositionally biased region" description="Basic and acidic residues" evidence="1">
    <location>
        <begin position="70"/>
        <end position="85"/>
    </location>
</feature>
<evidence type="ECO:0000256" key="1">
    <source>
        <dbReference type="SAM" id="MobiDB-lite"/>
    </source>
</evidence>